<feature type="compositionally biased region" description="Basic and acidic residues" evidence="3">
    <location>
        <begin position="248"/>
        <end position="257"/>
    </location>
</feature>
<evidence type="ECO:0000256" key="1">
    <source>
        <dbReference type="ARBA" id="ARBA00022729"/>
    </source>
</evidence>
<comment type="caution">
    <text evidence="6">The sequence shown here is derived from an EMBL/GenBank/DDBJ whole genome shotgun (WGS) entry which is preliminary data.</text>
</comment>
<gene>
    <name evidence="6" type="ORF">GCM10009755_07180</name>
</gene>
<evidence type="ECO:0000313" key="7">
    <source>
        <dbReference type="Proteomes" id="UP001500755"/>
    </source>
</evidence>
<dbReference type="SUPFAM" id="SSF51261">
    <property type="entry name" value="Duplicated hybrid motif"/>
    <property type="match status" value="1"/>
</dbReference>
<name>A0ABN2T852_9MICO</name>
<proteinExistence type="predicted"/>
<sequence>MHSFSRKPRSARRRRLVGAAFSAAVLAAVLTVMPAHGTWATASLEEEKSEVDQRVDELMAEFEDLDEELARVVAELEEANAAMPSAEDELEKAEQELADAEKEEEELEARLTSAETAQETLGAQIEDGEKAIEEGQGAVTSIARQAYKNSGVTSDVALLLQMANAEDGAMGLGRVDSAVRSQQRSLTQLSEQKAINENNEDRLAAVAGEVEDLRAEAAQVVLTKEAAQEAAQEKKDALDELVAQKDEASRTIEEHKTQAQLELEEQQQEQQRLLDEIAAWEEEHGQDLPDVGQGAGSDGDGQLSNPASGYPITSDFGYRIHPISGNRKLHTGTDFGVPCGTPMHAAGDGTVVSAGWSGGYGYRVVIAHGTINGSSIQTTYNHNTSLDVSAGQTVRQGDVVAHSGTTGSSTGCHLHFEVIQDGEYVDPMPWIS</sequence>
<feature type="region of interest" description="Disordered" evidence="3">
    <location>
        <begin position="248"/>
        <end position="270"/>
    </location>
</feature>
<keyword evidence="7" id="KW-1185">Reference proteome</keyword>
<dbReference type="InterPro" id="IPR016047">
    <property type="entry name" value="M23ase_b-sheet_dom"/>
</dbReference>
<feature type="region of interest" description="Disordered" evidence="3">
    <location>
        <begin position="287"/>
        <end position="306"/>
    </location>
</feature>
<dbReference type="InterPro" id="IPR050570">
    <property type="entry name" value="Cell_wall_metabolism_enzyme"/>
</dbReference>
<dbReference type="Gene3D" id="6.10.250.3150">
    <property type="match status" value="1"/>
</dbReference>
<reference evidence="6 7" key="1">
    <citation type="journal article" date="2019" name="Int. J. Syst. Evol. Microbiol.">
        <title>The Global Catalogue of Microorganisms (GCM) 10K type strain sequencing project: providing services to taxonomists for standard genome sequencing and annotation.</title>
        <authorList>
            <consortium name="The Broad Institute Genomics Platform"/>
            <consortium name="The Broad Institute Genome Sequencing Center for Infectious Disease"/>
            <person name="Wu L."/>
            <person name="Ma J."/>
        </authorList>
    </citation>
    <scope>NUCLEOTIDE SEQUENCE [LARGE SCALE GENOMIC DNA]</scope>
    <source>
        <strain evidence="6 7">JCM 14546</strain>
    </source>
</reference>
<dbReference type="EMBL" id="BAAANO010000005">
    <property type="protein sequence ID" value="GAA2001329.1"/>
    <property type="molecule type" value="Genomic_DNA"/>
</dbReference>
<dbReference type="InterPro" id="IPR011055">
    <property type="entry name" value="Dup_hybrid_motif"/>
</dbReference>
<dbReference type="PANTHER" id="PTHR21666:SF289">
    <property type="entry name" value="L-ALA--D-GLU ENDOPEPTIDASE"/>
    <property type="match status" value="1"/>
</dbReference>
<feature type="chain" id="PRO_5046532670" evidence="4">
    <location>
        <begin position="38"/>
        <end position="432"/>
    </location>
</feature>
<dbReference type="Gene3D" id="2.70.70.10">
    <property type="entry name" value="Glucose Permease (Domain IIA)"/>
    <property type="match status" value="1"/>
</dbReference>
<evidence type="ECO:0000313" key="6">
    <source>
        <dbReference type="EMBL" id="GAA2001329.1"/>
    </source>
</evidence>
<protein>
    <submittedName>
        <fullName evidence="6">M23 family metallopeptidase</fullName>
    </submittedName>
</protein>
<dbReference type="PANTHER" id="PTHR21666">
    <property type="entry name" value="PEPTIDASE-RELATED"/>
    <property type="match status" value="1"/>
</dbReference>
<keyword evidence="1 4" id="KW-0732">Signal</keyword>
<dbReference type="RefSeq" id="WP_344307037.1">
    <property type="nucleotide sequence ID" value="NZ_BAAANO010000005.1"/>
</dbReference>
<feature type="coiled-coil region" evidence="2">
    <location>
        <begin position="41"/>
        <end position="117"/>
    </location>
</feature>
<feature type="domain" description="M23ase beta-sheet core" evidence="5">
    <location>
        <begin position="329"/>
        <end position="427"/>
    </location>
</feature>
<organism evidence="6 7">
    <name type="scientific">Brevibacterium samyangense</name>
    <dbReference type="NCBI Taxonomy" id="366888"/>
    <lineage>
        <taxon>Bacteria</taxon>
        <taxon>Bacillati</taxon>
        <taxon>Actinomycetota</taxon>
        <taxon>Actinomycetes</taxon>
        <taxon>Micrococcales</taxon>
        <taxon>Brevibacteriaceae</taxon>
        <taxon>Brevibacterium</taxon>
    </lineage>
</organism>
<accession>A0ABN2T852</accession>
<feature type="signal peptide" evidence="4">
    <location>
        <begin position="1"/>
        <end position="37"/>
    </location>
</feature>
<dbReference type="CDD" id="cd12797">
    <property type="entry name" value="M23_peptidase"/>
    <property type="match status" value="1"/>
</dbReference>
<keyword evidence="2" id="KW-0175">Coiled coil</keyword>
<evidence type="ECO:0000259" key="5">
    <source>
        <dbReference type="Pfam" id="PF01551"/>
    </source>
</evidence>
<evidence type="ECO:0000256" key="2">
    <source>
        <dbReference type="SAM" id="Coils"/>
    </source>
</evidence>
<dbReference type="Proteomes" id="UP001500755">
    <property type="component" value="Unassembled WGS sequence"/>
</dbReference>
<evidence type="ECO:0000256" key="3">
    <source>
        <dbReference type="SAM" id="MobiDB-lite"/>
    </source>
</evidence>
<evidence type="ECO:0000256" key="4">
    <source>
        <dbReference type="SAM" id="SignalP"/>
    </source>
</evidence>
<dbReference type="Pfam" id="PF01551">
    <property type="entry name" value="Peptidase_M23"/>
    <property type="match status" value="1"/>
</dbReference>